<dbReference type="GO" id="GO:0015074">
    <property type="term" value="P:DNA integration"/>
    <property type="evidence" value="ECO:0007669"/>
    <property type="project" value="InterPro"/>
</dbReference>
<feature type="domain" description="Tyr recombinase" evidence="2">
    <location>
        <begin position="124"/>
        <end position="303"/>
    </location>
</feature>
<evidence type="ECO:0000313" key="3">
    <source>
        <dbReference type="EMBL" id="AIG98471.1"/>
    </source>
</evidence>
<dbReference type="RefSeq" id="WP_048095873.1">
    <property type="nucleotide sequence ID" value="NZ_CP006577.1"/>
</dbReference>
<dbReference type="SUPFAM" id="SSF56349">
    <property type="entry name" value="DNA breaking-rejoining enzymes"/>
    <property type="match status" value="1"/>
</dbReference>
<dbReference type="InterPro" id="IPR050090">
    <property type="entry name" value="Tyrosine_recombinase_XerCD"/>
</dbReference>
<dbReference type="Gene3D" id="1.10.443.10">
    <property type="entry name" value="Intergrase catalytic core"/>
    <property type="match status" value="1"/>
</dbReference>
<dbReference type="KEGG" id="afg:AFULGI_00017120"/>
<evidence type="ECO:0000256" key="1">
    <source>
        <dbReference type="ARBA" id="ARBA00023172"/>
    </source>
</evidence>
<dbReference type="Proteomes" id="UP000028501">
    <property type="component" value="Chromosome"/>
</dbReference>
<name>A0A075WEP6_ARCFL</name>
<dbReference type="HOGENOM" id="CLU_027562_2_2_2"/>
<dbReference type="PANTHER" id="PTHR30349:SF87">
    <property type="entry name" value="TRANSPOSASE A"/>
    <property type="match status" value="1"/>
</dbReference>
<dbReference type="EMBL" id="CP006577">
    <property type="protein sequence ID" value="AIG98471.1"/>
    <property type="molecule type" value="Genomic_DNA"/>
</dbReference>
<protein>
    <submittedName>
        <fullName evidence="3">Site-specific recombinase XerD</fullName>
    </submittedName>
</protein>
<gene>
    <name evidence="3" type="ORF">AFULGI_00017120</name>
</gene>
<organism evidence="3 4">
    <name type="scientific">Archaeoglobus fulgidus DSM 8774</name>
    <dbReference type="NCBI Taxonomy" id="1344584"/>
    <lineage>
        <taxon>Archaea</taxon>
        <taxon>Methanobacteriati</taxon>
        <taxon>Methanobacteriota</taxon>
        <taxon>Archaeoglobi</taxon>
        <taxon>Archaeoglobales</taxon>
        <taxon>Archaeoglobaceae</taxon>
        <taxon>Archaeoglobus</taxon>
    </lineage>
</organism>
<dbReference type="InterPro" id="IPR013762">
    <property type="entry name" value="Integrase-like_cat_sf"/>
</dbReference>
<evidence type="ECO:0000313" key="4">
    <source>
        <dbReference type="Proteomes" id="UP000028501"/>
    </source>
</evidence>
<dbReference type="GeneID" id="24795209"/>
<dbReference type="InterPro" id="IPR002104">
    <property type="entry name" value="Integrase_catalytic"/>
</dbReference>
<dbReference type="GO" id="GO:0006310">
    <property type="term" value="P:DNA recombination"/>
    <property type="evidence" value="ECO:0007669"/>
    <property type="project" value="UniProtKB-KW"/>
</dbReference>
<keyword evidence="1" id="KW-0233">DNA recombination</keyword>
<dbReference type="PROSITE" id="PS51898">
    <property type="entry name" value="TYR_RECOMBINASE"/>
    <property type="match status" value="1"/>
</dbReference>
<proteinExistence type="predicted"/>
<dbReference type="AlphaFoldDB" id="A0A075WEP6"/>
<dbReference type="Pfam" id="PF00589">
    <property type="entry name" value="Phage_integrase"/>
    <property type="match status" value="1"/>
</dbReference>
<sequence>MGKLYDFDKKLKYEIERIQNASFCEKNKTLILKFYKRLLADGISKSRIWRYLMSLRVIAEKHDKPFDEWIEEDFIDVLAELQNHNYTSETIKEYRKALRKFFKWLKGEDWPVLKVLKGDKRENKKPDVLTEEEIMKMIDCEEHPRNKAIIAVGYEAGLRIGELASLRIKNISWNIHGAKIKVSGKTGERQIPIIMAAPYLRRWLDLHPDRDNPEAYVFVGIGTRTLGKPLEYQMFRKIIKDAARKAGIKKRVYPHILRHSRATVLANYLTEAQMNEFFGWVQGSDMPRIYVHLSGRDIDKAINKIYGLEVEEEEKEKMAKPVRCPRCGYLNAPTDKYCGRCALILDEKERLRIQIEEPKIISEAMSMLLQNPELMEKLKEMLKLIELVEQNPETMKVLLNSLQRG</sequence>
<accession>A0A075WEP6</accession>
<dbReference type="GO" id="GO:0003677">
    <property type="term" value="F:DNA binding"/>
    <property type="evidence" value="ECO:0007669"/>
    <property type="project" value="InterPro"/>
</dbReference>
<reference evidence="3 4" key="1">
    <citation type="submission" date="2013-07" db="EMBL/GenBank/DDBJ databases">
        <title>Genome of Archaeoglobus fulgidus.</title>
        <authorList>
            <person name="Fiebig A."/>
            <person name="Birkeland N.-K."/>
        </authorList>
    </citation>
    <scope>NUCLEOTIDE SEQUENCE [LARGE SCALE GENOMIC DNA]</scope>
    <source>
        <strain evidence="3 4">DSM 8774</strain>
    </source>
</reference>
<dbReference type="InterPro" id="IPR004107">
    <property type="entry name" value="Integrase_SAM-like_N"/>
</dbReference>
<dbReference type="PANTHER" id="PTHR30349">
    <property type="entry name" value="PHAGE INTEGRASE-RELATED"/>
    <property type="match status" value="1"/>
</dbReference>
<dbReference type="Pfam" id="PF13495">
    <property type="entry name" value="Phage_int_SAM_4"/>
    <property type="match status" value="1"/>
</dbReference>
<dbReference type="InterPro" id="IPR011010">
    <property type="entry name" value="DNA_brk_join_enz"/>
</dbReference>
<evidence type="ECO:0000259" key="2">
    <source>
        <dbReference type="PROSITE" id="PS51898"/>
    </source>
</evidence>